<evidence type="ECO:0000313" key="4">
    <source>
        <dbReference type="WormBase" id="SRAE_2000516100"/>
    </source>
</evidence>
<proteinExistence type="predicted"/>
<reference evidence="3" key="2">
    <citation type="submission" date="2020-12" db="UniProtKB">
        <authorList>
            <consortium name="WormBaseParasite"/>
        </authorList>
    </citation>
    <scope>IDENTIFICATION</scope>
</reference>
<dbReference type="EMBL" id="LN609529">
    <property type="protein sequence ID" value="CEF70531.1"/>
    <property type="molecule type" value="Genomic_DNA"/>
</dbReference>
<organism evidence="1">
    <name type="scientific">Strongyloides ratti</name>
    <name type="common">Parasitic roundworm</name>
    <dbReference type="NCBI Taxonomy" id="34506"/>
    <lineage>
        <taxon>Eukaryota</taxon>
        <taxon>Metazoa</taxon>
        <taxon>Ecdysozoa</taxon>
        <taxon>Nematoda</taxon>
        <taxon>Chromadorea</taxon>
        <taxon>Rhabditida</taxon>
        <taxon>Tylenchina</taxon>
        <taxon>Panagrolaimomorpha</taxon>
        <taxon>Strongyloidoidea</taxon>
        <taxon>Strongyloididae</taxon>
        <taxon>Strongyloides</taxon>
    </lineage>
</organism>
<evidence type="ECO:0000313" key="3">
    <source>
        <dbReference type="WBParaSite" id="SRAE_2000516100.1"/>
    </source>
</evidence>
<keyword evidence="2" id="KW-1185">Reference proteome</keyword>
<gene>
    <name evidence="1 3 4" type="ORF">SRAE_2000516100</name>
</gene>
<accession>A0A090LQS7</accession>
<sequence>MTSYSVGTSITPKNIHIKYMNLIDVLDNITKKGHSLTDQELEEAEVLLSALDLSKTFYNYGRGEFLHYITLYNLKEEDAFKFNNLEAKSDFIKLIFPDGSCVVRNEFLLKYFHFFKDISLNALVSNKSQFVIVGFSIHHFCTILKFFYANTIYLNHENIFELYRICDIFKVEASFKQKVICYINHFYVSLSKTIGFYKYHIYLEEGHLGGSGNRFKINNDDEFDDISRLLYLYQWKYNGGIGFGR</sequence>
<reference evidence="1 2" key="1">
    <citation type="submission" date="2014-09" db="EMBL/GenBank/DDBJ databases">
        <authorList>
            <person name="Martin A.A."/>
        </authorList>
    </citation>
    <scope>NUCLEOTIDE SEQUENCE</scope>
    <source>
        <strain evidence="2">ED321</strain>
        <strain evidence="1">ED321 Heterogonic</strain>
    </source>
</reference>
<dbReference type="RefSeq" id="XP_024509728.1">
    <property type="nucleotide sequence ID" value="XM_024644137.1"/>
</dbReference>
<dbReference type="CTD" id="36382909"/>
<protein>
    <submittedName>
        <fullName evidence="1 3">BTB/POZ fold domain-containing protein</fullName>
    </submittedName>
</protein>
<evidence type="ECO:0000313" key="2">
    <source>
        <dbReference type="Proteomes" id="UP000035682"/>
    </source>
</evidence>
<dbReference type="STRING" id="34506.A0A090LQS7"/>
<dbReference type="Proteomes" id="UP000035682">
    <property type="component" value="Unplaced"/>
</dbReference>
<name>A0A090LQS7_STRRB</name>
<evidence type="ECO:0000313" key="1">
    <source>
        <dbReference type="EMBL" id="CEF70531.1"/>
    </source>
</evidence>
<dbReference type="InterPro" id="IPR011333">
    <property type="entry name" value="SKP1/BTB/POZ_sf"/>
</dbReference>
<dbReference type="SUPFAM" id="SSF54695">
    <property type="entry name" value="POZ domain"/>
    <property type="match status" value="1"/>
</dbReference>
<dbReference type="WormBase" id="SRAE_2000516100">
    <property type="protein sequence ID" value="SRP01684"/>
    <property type="gene ID" value="WBGene00265416"/>
</dbReference>
<dbReference type="WBParaSite" id="SRAE_2000516100.1">
    <property type="protein sequence ID" value="SRAE_2000516100.1"/>
    <property type="gene ID" value="WBGene00265416"/>
</dbReference>
<dbReference type="AlphaFoldDB" id="A0A090LQS7"/>
<dbReference type="GeneID" id="36382909"/>